<protein>
    <submittedName>
        <fullName evidence="2">Uncharacterized protein</fullName>
    </submittedName>
</protein>
<name>A0ABQ9G4I4_9NEOP</name>
<reference evidence="2 3" key="1">
    <citation type="submission" date="2023-02" db="EMBL/GenBank/DDBJ databases">
        <title>LHISI_Scaffold_Assembly.</title>
        <authorList>
            <person name="Stuart O.P."/>
            <person name="Cleave R."/>
            <person name="Magrath M.J.L."/>
            <person name="Mikheyev A.S."/>
        </authorList>
    </citation>
    <scope>NUCLEOTIDE SEQUENCE [LARGE SCALE GENOMIC DNA]</scope>
    <source>
        <strain evidence="2">Daus_M_001</strain>
        <tissue evidence="2">Leg muscle</tissue>
    </source>
</reference>
<dbReference type="Proteomes" id="UP001159363">
    <property type="component" value="Chromosome 15"/>
</dbReference>
<dbReference type="PANTHER" id="PTHR12873">
    <property type="entry name" value="T7-LIKE MITOCHONDRIAL DNA HELICASE"/>
    <property type="match status" value="1"/>
</dbReference>
<keyword evidence="1" id="KW-0732">Signal</keyword>
<dbReference type="PANTHER" id="PTHR12873:SF0">
    <property type="entry name" value="TWINKLE MTDNA HELICASE"/>
    <property type="match status" value="1"/>
</dbReference>
<dbReference type="EMBL" id="JARBHB010000016">
    <property type="protein sequence ID" value="KAJ8866263.1"/>
    <property type="molecule type" value="Genomic_DNA"/>
</dbReference>
<evidence type="ECO:0000256" key="1">
    <source>
        <dbReference type="SAM" id="SignalP"/>
    </source>
</evidence>
<evidence type="ECO:0000313" key="2">
    <source>
        <dbReference type="EMBL" id="KAJ8866263.1"/>
    </source>
</evidence>
<keyword evidence="3" id="KW-1185">Reference proteome</keyword>
<organism evidence="2 3">
    <name type="scientific">Dryococelus australis</name>
    <dbReference type="NCBI Taxonomy" id="614101"/>
    <lineage>
        <taxon>Eukaryota</taxon>
        <taxon>Metazoa</taxon>
        <taxon>Ecdysozoa</taxon>
        <taxon>Arthropoda</taxon>
        <taxon>Hexapoda</taxon>
        <taxon>Insecta</taxon>
        <taxon>Pterygota</taxon>
        <taxon>Neoptera</taxon>
        <taxon>Polyneoptera</taxon>
        <taxon>Phasmatodea</taxon>
        <taxon>Verophasmatodea</taxon>
        <taxon>Anareolatae</taxon>
        <taxon>Phasmatidae</taxon>
        <taxon>Eurycanthinae</taxon>
        <taxon>Dryococelus</taxon>
    </lineage>
</organism>
<sequence>MFACIVAGAVPAIESLLVVFSGVSQLPLQVLPALERLSKLVLWLGWDARSFAKKLGERRCYLVHPTAGQLTPRQAVTEGLDAREIVRRAPPLLHQSITTFATLRQDVLSELHNIDKVVTLCSFFFKPSIFCR</sequence>
<comment type="caution">
    <text evidence="2">The sequence shown here is derived from an EMBL/GenBank/DDBJ whole genome shotgun (WGS) entry which is preliminary data.</text>
</comment>
<proteinExistence type="predicted"/>
<feature type="signal peptide" evidence="1">
    <location>
        <begin position="1"/>
        <end position="15"/>
    </location>
</feature>
<feature type="chain" id="PRO_5047009759" evidence="1">
    <location>
        <begin position="16"/>
        <end position="132"/>
    </location>
</feature>
<gene>
    <name evidence="2" type="ORF">PR048_032106</name>
</gene>
<evidence type="ECO:0000313" key="3">
    <source>
        <dbReference type="Proteomes" id="UP001159363"/>
    </source>
</evidence>
<dbReference type="InterPro" id="IPR027032">
    <property type="entry name" value="Twinkle-like"/>
</dbReference>
<accession>A0ABQ9G4I4</accession>